<evidence type="ECO:0000256" key="2">
    <source>
        <dbReference type="SAM" id="Phobius"/>
    </source>
</evidence>
<sequence>MDQETKTSSKKSLWMRLGLKVSSPDLITGVFLGIGLVITAQVLFTFDIAIDVLVVAAGIIVVFFVGAFSGYYLFKHYSSKAIKSIPENPEEIQDLVFEIATFSAKISSGKYNEKDKELLKKRLNKGSPFFYSLCQAIWAAVLRAVAFGRLVAILGGVVSFSIFLATYMQVEKLEIQNKLIETSNHLQEASRRALLVSEIQEINLELSAYSSNGKDNIKLSLATLENIANLSAGLRPYRFLEYGEPDFYKSVGIVTPIQGAGLLSKKALSPERGRLLLRVLRLNPENLSEFAEVRPDFSYSDFRGFQISHLNFSGLVMNSSDFRDSEGFTAVFNSSQLDYSNFTGAELIGVDFTPSEKQISSLRYPHTNLRGAIFVNARLNHAKFDKADLEGADFSNSVLFGASFNNANLRNVNWEGAAVFQADTVDNQEKAIDDFERIIDLLPLEDQAKWIYSFRYPDADHKYLGDDGDDTVYLFFSKKM</sequence>
<keyword evidence="1" id="KW-0677">Repeat</keyword>
<dbReference type="PANTHER" id="PTHR47485">
    <property type="entry name" value="THYLAKOID LUMENAL 17.4 KDA PROTEIN, CHLOROPLASTIC"/>
    <property type="match status" value="1"/>
</dbReference>
<keyword evidence="5" id="KW-1185">Reference proteome</keyword>
<name>A0A8J7U3K9_9BACT</name>
<feature type="transmembrane region" description="Helical" evidence="2">
    <location>
        <begin position="152"/>
        <end position="170"/>
    </location>
</feature>
<protein>
    <submittedName>
        <fullName evidence="3">Pentapeptide repeat-containing protein</fullName>
    </submittedName>
</protein>
<keyword evidence="2" id="KW-0812">Transmembrane</keyword>
<evidence type="ECO:0000313" key="5">
    <source>
        <dbReference type="Proteomes" id="UP000664417"/>
    </source>
</evidence>
<feature type="transmembrane region" description="Helical" evidence="2">
    <location>
        <begin position="52"/>
        <end position="74"/>
    </location>
</feature>
<comment type="caution">
    <text evidence="3">The sequence shown here is derived from an EMBL/GenBank/DDBJ whole genome shotgun (WGS) entry which is preliminary data.</text>
</comment>
<dbReference type="Pfam" id="PF00805">
    <property type="entry name" value="Pentapeptide"/>
    <property type="match status" value="1"/>
</dbReference>
<gene>
    <name evidence="3" type="ORF">J3U88_02730</name>
    <name evidence="4" type="ORF">J3U88_09370</name>
</gene>
<evidence type="ECO:0000313" key="4">
    <source>
        <dbReference type="EMBL" id="MBO1318668.1"/>
    </source>
</evidence>
<dbReference type="InterPro" id="IPR001646">
    <property type="entry name" value="5peptide_repeat"/>
</dbReference>
<keyword evidence="2" id="KW-0472">Membrane</keyword>
<evidence type="ECO:0000313" key="3">
    <source>
        <dbReference type="EMBL" id="MBO1317361.1"/>
    </source>
</evidence>
<reference evidence="3" key="1">
    <citation type="submission" date="2021-03" db="EMBL/GenBank/DDBJ databases">
        <authorList>
            <person name="Wang G."/>
        </authorList>
    </citation>
    <scope>NUCLEOTIDE SEQUENCE</scope>
    <source>
        <strain evidence="3">KCTC 12899</strain>
    </source>
</reference>
<dbReference type="PANTHER" id="PTHR47485:SF1">
    <property type="entry name" value="THYLAKOID LUMENAL 17.4 KDA PROTEIN, CHLOROPLASTIC"/>
    <property type="match status" value="1"/>
</dbReference>
<accession>A0A8J7U3K9</accession>
<dbReference type="AlphaFoldDB" id="A0A8J7U3K9"/>
<organism evidence="3 5">
    <name type="scientific">Acanthopleuribacter pedis</name>
    <dbReference type="NCBI Taxonomy" id="442870"/>
    <lineage>
        <taxon>Bacteria</taxon>
        <taxon>Pseudomonadati</taxon>
        <taxon>Acidobacteriota</taxon>
        <taxon>Holophagae</taxon>
        <taxon>Acanthopleuribacterales</taxon>
        <taxon>Acanthopleuribacteraceae</taxon>
        <taxon>Acanthopleuribacter</taxon>
    </lineage>
</organism>
<dbReference type="Gene3D" id="2.160.20.80">
    <property type="entry name" value="E3 ubiquitin-protein ligase SopA"/>
    <property type="match status" value="1"/>
</dbReference>
<keyword evidence="2" id="KW-1133">Transmembrane helix</keyword>
<dbReference type="EMBL" id="JAFREP010000002">
    <property type="protein sequence ID" value="MBO1317361.1"/>
    <property type="molecule type" value="Genomic_DNA"/>
</dbReference>
<dbReference type="RefSeq" id="WP_207856598.1">
    <property type="nucleotide sequence ID" value="NZ_JAFREP010000002.1"/>
</dbReference>
<evidence type="ECO:0000256" key="1">
    <source>
        <dbReference type="ARBA" id="ARBA00022737"/>
    </source>
</evidence>
<proteinExistence type="predicted"/>
<dbReference type="Proteomes" id="UP000664417">
    <property type="component" value="Unassembled WGS sequence"/>
</dbReference>
<dbReference type="SUPFAM" id="SSF141571">
    <property type="entry name" value="Pentapeptide repeat-like"/>
    <property type="match status" value="1"/>
</dbReference>
<feature type="transmembrane region" description="Helical" evidence="2">
    <location>
        <begin position="21"/>
        <end position="46"/>
    </location>
</feature>
<dbReference type="EMBL" id="JAFREP010000006">
    <property type="protein sequence ID" value="MBO1318668.1"/>
    <property type="molecule type" value="Genomic_DNA"/>
</dbReference>